<dbReference type="Gene3D" id="1.10.10.10">
    <property type="entry name" value="Winged helix-like DNA-binding domain superfamily/Winged helix DNA-binding domain"/>
    <property type="match status" value="1"/>
</dbReference>
<dbReference type="PANTHER" id="PTHR43133:SF8">
    <property type="entry name" value="RNA POLYMERASE SIGMA FACTOR HI_1459-RELATED"/>
    <property type="match status" value="1"/>
</dbReference>
<dbReference type="SUPFAM" id="SSF88946">
    <property type="entry name" value="Sigma2 domain of RNA polymerase sigma factors"/>
    <property type="match status" value="1"/>
</dbReference>
<dbReference type="InterPro" id="IPR013324">
    <property type="entry name" value="RNA_pol_sigma_r3/r4-like"/>
</dbReference>
<dbReference type="InterPro" id="IPR014284">
    <property type="entry name" value="RNA_pol_sigma-70_dom"/>
</dbReference>
<keyword evidence="5" id="KW-0804">Transcription</keyword>
<evidence type="ECO:0000313" key="8">
    <source>
        <dbReference type="EMBL" id="XBH08482.1"/>
    </source>
</evidence>
<evidence type="ECO:0000259" key="6">
    <source>
        <dbReference type="Pfam" id="PF04542"/>
    </source>
</evidence>
<feature type="domain" description="RNA polymerase sigma factor 70 region 4 type 2" evidence="7">
    <location>
        <begin position="113"/>
        <end position="163"/>
    </location>
</feature>
<dbReference type="InterPro" id="IPR013325">
    <property type="entry name" value="RNA_pol_sigma_r2"/>
</dbReference>
<dbReference type="RefSeq" id="WP_406701353.1">
    <property type="nucleotide sequence ID" value="NZ_CP155448.1"/>
</dbReference>
<dbReference type="GO" id="GO:0003677">
    <property type="term" value="F:DNA binding"/>
    <property type="evidence" value="ECO:0007669"/>
    <property type="project" value="UniProtKB-KW"/>
</dbReference>
<dbReference type="Pfam" id="PF08281">
    <property type="entry name" value="Sigma70_r4_2"/>
    <property type="match status" value="1"/>
</dbReference>
<gene>
    <name evidence="8" type="ORF">V5E97_40150</name>
</gene>
<accession>A0AAU7CSA5</accession>
<evidence type="ECO:0000256" key="1">
    <source>
        <dbReference type="ARBA" id="ARBA00010641"/>
    </source>
</evidence>
<keyword evidence="8" id="KW-0614">Plasmid</keyword>
<keyword evidence="3" id="KW-0731">Sigma factor</keyword>
<proteinExistence type="inferred from homology"/>
<dbReference type="AlphaFoldDB" id="A0AAU7CSA5"/>
<evidence type="ECO:0000256" key="5">
    <source>
        <dbReference type="ARBA" id="ARBA00023163"/>
    </source>
</evidence>
<dbReference type="InterPro" id="IPR007627">
    <property type="entry name" value="RNA_pol_sigma70_r2"/>
</dbReference>
<keyword evidence="2" id="KW-0805">Transcription regulation</keyword>
<evidence type="ECO:0000259" key="7">
    <source>
        <dbReference type="Pfam" id="PF08281"/>
    </source>
</evidence>
<geneLocation type="plasmid" evidence="8">
    <name>pSnCh</name>
</geneLocation>
<dbReference type="InterPro" id="IPR039425">
    <property type="entry name" value="RNA_pol_sigma-70-like"/>
</dbReference>
<sequence>MSRPGSPDDELSQWVADTVQRALAYAVTLIRNKADAEDIVHDCYRRLLSRADQYNLPDDGSKLLFKSITNACINWTRRRPPFVSLDVAEHGIGPDKSDAEPEQRAIHGELEAAVTEALTELPVTQRAIVELRSLGHSLLEIAEMLEMSHANARVQLHRARQALATRLRPFIEDHVT</sequence>
<dbReference type="InterPro" id="IPR013249">
    <property type="entry name" value="RNA_pol_sigma70_r4_t2"/>
</dbReference>
<dbReference type="PANTHER" id="PTHR43133">
    <property type="entry name" value="RNA POLYMERASE ECF-TYPE SIGMA FACTO"/>
    <property type="match status" value="1"/>
</dbReference>
<name>A0AAU7CSA5_9BACT</name>
<dbReference type="Pfam" id="PF04542">
    <property type="entry name" value="Sigma70_r2"/>
    <property type="match status" value="1"/>
</dbReference>
<evidence type="ECO:0000256" key="3">
    <source>
        <dbReference type="ARBA" id="ARBA00023082"/>
    </source>
</evidence>
<dbReference type="EMBL" id="CP155448">
    <property type="protein sequence ID" value="XBH08482.1"/>
    <property type="molecule type" value="Genomic_DNA"/>
</dbReference>
<evidence type="ECO:0000256" key="4">
    <source>
        <dbReference type="ARBA" id="ARBA00023125"/>
    </source>
</evidence>
<dbReference type="GO" id="GO:0006352">
    <property type="term" value="P:DNA-templated transcription initiation"/>
    <property type="evidence" value="ECO:0007669"/>
    <property type="project" value="InterPro"/>
</dbReference>
<dbReference type="InterPro" id="IPR036388">
    <property type="entry name" value="WH-like_DNA-bd_sf"/>
</dbReference>
<organism evidence="8">
    <name type="scientific">Singulisphaera sp. Ch08</name>
    <dbReference type="NCBI Taxonomy" id="3120278"/>
    <lineage>
        <taxon>Bacteria</taxon>
        <taxon>Pseudomonadati</taxon>
        <taxon>Planctomycetota</taxon>
        <taxon>Planctomycetia</taxon>
        <taxon>Isosphaerales</taxon>
        <taxon>Isosphaeraceae</taxon>
        <taxon>Singulisphaera</taxon>
    </lineage>
</organism>
<dbReference type="GO" id="GO:0016987">
    <property type="term" value="F:sigma factor activity"/>
    <property type="evidence" value="ECO:0007669"/>
    <property type="project" value="UniProtKB-KW"/>
</dbReference>
<evidence type="ECO:0000256" key="2">
    <source>
        <dbReference type="ARBA" id="ARBA00023015"/>
    </source>
</evidence>
<dbReference type="NCBIfam" id="TIGR02937">
    <property type="entry name" value="sigma70-ECF"/>
    <property type="match status" value="1"/>
</dbReference>
<dbReference type="Gene3D" id="1.10.1740.10">
    <property type="match status" value="1"/>
</dbReference>
<reference evidence="8" key="1">
    <citation type="submission" date="2024-05" db="EMBL/GenBank/DDBJ databases">
        <title>Planctomycetes of the genus Singulisphaera possess chitinolytic capabilities.</title>
        <authorList>
            <person name="Ivanova A."/>
        </authorList>
    </citation>
    <scope>NUCLEOTIDE SEQUENCE</scope>
    <source>
        <strain evidence="8">Ch08T</strain>
        <plasmid evidence="8">pSnCh</plasmid>
    </source>
</reference>
<keyword evidence="4" id="KW-0238">DNA-binding</keyword>
<dbReference type="SUPFAM" id="SSF88659">
    <property type="entry name" value="Sigma3 and sigma4 domains of RNA polymerase sigma factors"/>
    <property type="match status" value="1"/>
</dbReference>
<feature type="domain" description="RNA polymerase sigma-70 region 2" evidence="6">
    <location>
        <begin position="19"/>
        <end position="79"/>
    </location>
</feature>
<protein>
    <submittedName>
        <fullName evidence="8">RNA polymerase sigma factor</fullName>
    </submittedName>
</protein>
<comment type="similarity">
    <text evidence="1">Belongs to the sigma-70 factor family. ECF subfamily.</text>
</comment>